<dbReference type="EMBL" id="CP077074">
    <property type="protein sequence ID" value="QXH42962.1"/>
    <property type="molecule type" value="Genomic_DNA"/>
</dbReference>
<dbReference type="RefSeq" id="WP_217884173.1">
    <property type="nucleotide sequence ID" value="NZ_CP027706.1"/>
</dbReference>
<protein>
    <submittedName>
        <fullName evidence="3">Type 1 fimbrial protein</fullName>
    </submittedName>
</protein>
<reference evidence="3" key="1">
    <citation type="submission" date="2021-06" db="EMBL/GenBank/DDBJ databases">
        <title>Updating the genus Pseudomonas: Description of 43 new species and partition of the Pseudomonas putida group.</title>
        <authorList>
            <person name="Girard L."/>
            <person name="Lood C."/>
            <person name="Vandamme P."/>
            <person name="Rokni-Zadeh H."/>
            <person name="van Noort V."/>
            <person name="Hofte M."/>
            <person name="Lavigne R."/>
            <person name="De Mot R."/>
        </authorList>
    </citation>
    <scope>NUCLEOTIDE SEQUENCE</scope>
    <source>
        <strain evidence="3">CMR12a</strain>
    </source>
</reference>
<evidence type="ECO:0000313" key="4">
    <source>
        <dbReference type="Proteomes" id="UP000693952"/>
    </source>
</evidence>
<dbReference type="Pfam" id="PF00419">
    <property type="entry name" value="Fimbrial"/>
    <property type="match status" value="1"/>
</dbReference>
<accession>A0ABX8MVC3</accession>
<keyword evidence="1" id="KW-0732">Signal</keyword>
<dbReference type="PANTHER" id="PTHR33420:SF3">
    <property type="entry name" value="FIMBRIAL SUBUNIT ELFA"/>
    <property type="match status" value="1"/>
</dbReference>
<evidence type="ECO:0000313" key="3">
    <source>
        <dbReference type="EMBL" id="QXH42962.1"/>
    </source>
</evidence>
<feature type="domain" description="Fimbrial-type adhesion" evidence="2">
    <location>
        <begin position="123"/>
        <end position="264"/>
    </location>
</feature>
<dbReference type="InterPro" id="IPR050263">
    <property type="entry name" value="Bact_Fimbrial_Adh_Pro"/>
</dbReference>
<dbReference type="InterPro" id="IPR000259">
    <property type="entry name" value="Adhesion_dom_fimbrial"/>
</dbReference>
<dbReference type="PANTHER" id="PTHR33420">
    <property type="entry name" value="FIMBRIAL SUBUNIT ELFA-RELATED"/>
    <property type="match status" value="1"/>
</dbReference>
<dbReference type="Proteomes" id="UP000693952">
    <property type="component" value="Chromosome"/>
</dbReference>
<keyword evidence="4" id="KW-1185">Reference proteome</keyword>
<evidence type="ECO:0000259" key="2">
    <source>
        <dbReference type="Pfam" id="PF00419"/>
    </source>
</evidence>
<evidence type="ECO:0000256" key="1">
    <source>
        <dbReference type="ARBA" id="ARBA00022729"/>
    </source>
</evidence>
<organism evidence="3 4">
    <name type="scientific">Pseudomonas sessilinigenes</name>
    <dbReference type="NCBI Taxonomy" id="658629"/>
    <lineage>
        <taxon>Bacteria</taxon>
        <taxon>Pseudomonadati</taxon>
        <taxon>Pseudomonadota</taxon>
        <taxon>Gammaproteobacteria</taxon>
        <taxon>Pseudomonadales</taxon>
        <taxon>Pseudomonadaceae</taxon>
        <taxon>Pseudomonas</taxon>
    </lineage>
</organism>
<gene>
    <name evidence="3" type="ORF">KSS89_12340</name>
</gene>
<name>A0ABX8MVC3_9PSED</name>
<proteinExistence type="predicted"/>
<sequence length="264" mass="27557">MTMTSLTVVGPHGRSYTVWNTNLPGVGIAIGIRTFLNGCGWMGWWSLGNPPSKQLPPPWVGLACNGQGSVTNGGQIEMALVKTGPITAGTISGGPLIEAAATIYNGVYEIETKGRKTFSLTPTIVKVAACTTPDVTVSMGSHKQSVFKGVGTTTPSVAFNLGVNACPAGLNAIQYQFIPINAVLDAANGVLALSGDSTATGIGLQLKDGNGNALKYRTQYVLTNYNRATGGSYTIPLRAAYYQTGQRVTPGSANTVLTFTMNYQ</sequence>